<dbReference type="Pfam" id="PF11350">
    <property type="entry name" value="DUF3152"/>
    <property type="match status" value="1"/>
</dbReference>
<reference evidence="4" key="1">
    <citation type="submission" date="2020-11" db="EMBL/GenBank/DDBJ databases">
        <title>Sequencing the genomes of 1000 actinobacteria strains.</title>
        <authorList>
            <person name="Klenk H.-P."/>
        </authorList>
    </citation>
    <scope>NUCLEOTIDE SEQUENCE</scope>
    <source>
        <strain evidence="4">DSM 45356</strain>
    </source>
</reference>
<evidence type="ECO:0000259" key="3">
    <source>
        <dbReference type="Pfam" id="PF11350"/>
    </source>
</evidence>
<keyword evidence="2" id="KW-0472">Membrane</keyword>
<feature type="domain" description="DUF3152" evidence="3">
    <location>
        <begin position="76"/>
        <end position="246"/>
    </location>
</feature>
<gene>
    <name evidence="4" type="ORF">IW245_001549</name>
</gene>
<feature type="region of interest" description="Disordered" evidence="1">
    <location>
        <begin position="1"/>
        <end position="20"/>
    </location>
</feature>
<keyword evidence="2" id="KW-0812">Transmembrane</keyword>
<dbReference type="Proteomes" id="UP000622552">
    <property type="component" value="Unassembled WGS sequence"/>
</dbReference>
<organism evidence="4 5">
    <name type="scientific">Longispora fulva</name>
    <dbReference type="NCBI Taxonomy" id="619741"/>
    <lineage>
        <taxon>Bacteria</taxon>
        <taxon>Bacillati</taxon>
        <taxon>Actinomycetota</taxon>
        <taxon>Actinomycetes</taxon>
        <taxon>Micromonosporales</taxon>
        <taxon>Micromonosporaceae</taxon>
        <taxon>Longispora</taxon>
    </lineage>
</organism>
<dbReference type="InterPro" id="IPR022603">
    <property type="entry name" value="DUF3152"/>
</dbReference>
<protein>
    <recommendedName>
        <fullName evidence="3">DUF3152 domain-containing protein</fullName>
    </recommendedName>
</protein>
<sequence length="276" mass="29299">MSTPEQYRHDAGEPRHARRRRTAPIIASIVFAAAALTAGTALAYRTLDTPTPPVPPAASGPAHTHDTTGPAPTTGPPALTYPADGPGTYTTTGDTGPIRGHAGTLLRYHVAIENGLTQIDPTTVTTLIDTTYNDPRGWTSAGAWRFQRVAATQPADLTIYLVTPGTRAKLCGDPTDHYTNCRTGDKIILNVARWAHATPDYGGSLDIYRQYALNHETGHRLGFDHELCPAPGTAAPVMQQQTLGLHGCAANAWPYPVKGIRNAGTPGEYPDPIPAG</sequence>
<feature type="compositionally biased region" description="Low complexity" evidence="1">
    <location>
        <begin position="59"/>
        <end position="96"/>
    </location>
</feature>
<feature type="transmembrane region" description="Helical" evidence="2">
    <location>
        <begin position="25"/>
        <end position="44"/>
    </location>
</feature>
<dbReference type="AlphaFoldDB" id="A0A8J7GA24"/>
<keyword evidence="2" id="KW-1133">Transmembrane helix</keyword>
<accession>A0A8J7GA24</accession>
<comment type="caution">
    <text evidence="4">The sequence shown here is derived from an EMBL/GenBank/DDBJ whole genome shotgun (WGS) entry which is preliminary data.</text>
</comment>
<dbReference type="InterPro" id="IPR024079">
    <property type="entry name" value="MetalloPept_cat_dom_sf"/>
</dbReference>
<feature type="region of interest" description="Disordered" evidence="1">
    <location>
        <begin position="47"/>
        <end position="96"/>
    </location>
</feature>
<name>A0A8J7GA24_9ACTN</name>
<dbReference type="GO" id="GO:0008237">
    <property type="term" value="F:metallopeptidase activity"/>
    <property type="evidence" value="ECO:0007669"/>
    <property type="project" value="InterPro"/>
</dbReference>
<evidence type="ECO:0000313" key="5">
    <source>
        <dbReference type="Proteomes" id="UP000622552"/>
    </source>
</evidence>
<evidence type="ECO:0000313" key="4">
    <source>
        <dbReference type="EMBL" id="MBG6135355.1"/>
    </source>
</evidence>
<proteinExistence type="predicted"/>
<dbReference type="RefSeq" id="WP_197002471.1">
    <property type="nucleotide sequence ID" value="NZ_BONS01000003.1"/>
</dbReference>
<dbReference type="EMBL" id="JADOUF010000001">
    <property type="protein sequence ID" value="MBG6135355.1"/>
    <property type="molecule type" value="Genomic_DNA"/>
</dbReference>
<dbReference type="SUPFAM" id="SSF55486">
    <property type="entry name" value="Metalloproteases ('zincins'), catalytic domain"/>
    <property type="match status" value="1"/>
</dbReference>
<dbReference type="Gene3D" id="3.40.390.10">
    <property type="entry name" value="Collagenase (Catalytic Domain)"/>
    <property type="match status" value="1"/>
</dbReference>
<evidence type="ECO:0000256" key="1">
    <source>
        <dbReference type="SAM" id="MobiDB-lite"/>
    </source>
</evidence>
<keyword evidence="5" id="KW-1185">Reference proteome</keyword>
<feature type="compositionally biased region" description="Basic and acidic residues" evidence="1">
    <location>
        <begin position="1"/>
        <end position="15"/>
    </location>
</feature>
<evidence type="ECO:0000256" key="2">
    <source>
        <dbReference type="SAM" id="Phobius"/>
    </source>
</evidence>